<dbReference type="AlphaFoldDB" id="A0A0N5BEF0"/>
<proteinExistence type="predicted"/>
<dbReference type="WBParaSite" id="SPAL_0000437600.1">
    <property type="protein sequence ID" value="SPAL_0000437600.1"/>
    <property type="gene ID" value="SPAL_0000437600"/>
</dbReference>
<evidence type="ECO:0000313" key="2">
    <source>
        <dbReference type="Proteomes" id="UP000046392"/>
    </source>
</evidence>
<feature type="compositionally biased region" description="Basic residues" evidence="1">
    <location>
        <begin position="547"/>
        <end position="560"/>
    </location>
</feature>
<feature type="compositionally biased region" description="Polar residues" evidence="1">
    <location>
        <begin position="390"/>
        <end position="400"/>
    </location>
</feature>
<dbReference type="STRING" id="174720.A0A0N5BEF0"/>
<feature type="region of interest" description="Disordered" evidence="1">
    <location>
        <begin position="376"/>
        <end position="400"/>
    </location>
</feature>
<evidence type="ECO:0000256" key="1">
    <source>
        <dbReference type="SAM" id="MobiDB-lite"/>
    </source>
</evidence>
<accession>A0A0N5BEF0</accession>
<dbReference type="Proteomes" id="UP000046392">
    <property type="component" value="Unplaced"/>
</dbReference>
<sequence length="753" mass="87196">MISYTVSDRLGEDLDEYLCVKTESYKNNDKQKESSLVDSTNVLPMTAFTPTASLPPSRNTNRESFTGIKAPILRIRHKTDKTKRELEPNTIKLYKPQKRTNYTVQPRKVVCLGTQRNTMVPNRIIPGSTKTVKLSEKQNIYDNRYIFPSQLSPPHSDSSSHGGCIDYTRNFGAIYQQYNNDGRTYVDPTSNSISSCSSRQTPEAEIDEMITNEYNVIDSHENDTFLDQNYMITEDYSSPKYEDDNQNDECRYLTNDGCYTSSNMYVTDNIDVYDNQQHINNDNNMYELLNQDMSKEKIISRNDMPKDVKYQNSKITPLPLGENTSSRCSVLRGILDCDNPEGNQSKKTVNVRVIKSDIEIPQTETAFINHYKDIEPKSSDTISSSGPSSRCSTEPSSRFSIPNEMENDFAPFYITEEPSTKVGPNESKEQVEKRYNEDIEFKAKLAAHALFDKPQLWSMVKHNEPFNFNEVHKIDENMVGLIKNTMRFPQLWEPLTKGNLQLFPLTHNSFKTIVPEFVSEEEIDDYIAYIRKYGYYMRRLGSKHFMKSPKKTTKGRRKRVKKEDGVEEDCEFGNNSDKFGDSCNIDDTGEPMIKRNKMDDFNFDSFINDENTNLNKELRDKHSMKLEDRINEFDNFGKTLINDPFCLTPDEEDSIINNYFVSCNNFNDMSDTLGDFSFSELQDDIMLENDLGFDDNKENFISSYNNQSPFDNYEDLNSLYNDRSKKNEIDEYTTINNVESSLRDTDQWCFDLI</sequence>
<feature type="compositionally biased region" description="Low complexity" evidence="1">
    <location>
        <begin position="379"/>
        <end position="389"/>
    </location>
</feature>
<evidence type="ECO:0000313" key="3">
    <source>
        <dbReference type="WBParaSite" id="SPAL_0000437600.1"/>
    </source>
</evidence>
<name>A0A0N5BEF0_STREA</name>
<protein>
    <submittedName>
        <fullName evidence="3">Tubulin polyglutamylase TTLL4</fullName>
    </submittedName>
</protein>
<feature type="region of interest" description="Disordered" evidence="1">
    <location>
        <begin position="547"/>
        <end position="567"/>
    </location>
</feature>
<organism evidence="2 3">
    <name type="scientific">Strongyloides papillosus</name>
    <name type="common">Intestinal threadworm</name>
    <dbReference type="NCBI Taxonomy" id="174720"/>
    <lineage>
        <taxon>Eukaryota</taxon>
        <taxon>Metazoa</taxon>
        <taxon>Ecdysozoa</taxon>
        <taxon>Nematoda</taxon>
        <taxon>Chromadorea</taxon>
        <taxon>Rhabditida</taxon>
        <taxon>Tylenchina</taxon>
        <taxon>Panagrolaimomorpha</taxon>
        <taxon>Strongyloidoidea</taxon>
        <taxon>Strongyloididae</taxon>
        <taxon>Strongyloides</taxon>
    </lineage>
</organism>
<reference evidence="3" key="1">
    <citation type="submission" date="2017-02" db="UniProtKB">
        <authorList>
            <consortium name="WormBaseParasite"/>
        </authorList>
    </citation>
    <scope>IDENTIFICATION</scope>
</reference>
<keyword evidence="2" id="KW-1185">Reference proteome</keyword>